<organism evidence="6 7">
    <name type="scientific">Ascoidea rubescens DSM 1968</name>
    <dbReference type="NCBI Taxonomy" id="1344418"/>
    <lineage>
        <taxon>Eukaryota</taxon>
        <taxon>Fungi</taxon>
        <taxon>Dikarya</taxon>
        <taxon>Ascomycota</taxon>
        <taxon>Saccharomycotina</taxon>
        <taxon>Saccharomycetes</taxon>
        <taxon>Ascoideaceae</taxon>
        <taxon>Ascoidea</taxon>
    </lineage>
</organism>
<dbReference type="Proteomes" id="UP000095038">
    <property type="component" value="Unassembled WGS sequence"/>
</dbReference>
<dbReference type="Gene3D" id="3.50.30.30">
    <property type="match status" value="1"/>
</dbReference>
<dbReference type="Pfam" id="PF04389">
    <property type="entry name" value="Peptidase_M28"/>
    <property type="match status" value="1"/>
</dbReference>
<evidence type="ECO:0000256" key="2">
    <source>
        <dbReference type="SAM" id="Phobius"/>
    </source>
</evidence>
<evidence type="ECO:0000259" key="5">
    <source>
        <dbReference type="Pfam" id="PF04389"/>
    </source>
</evidence>
<dbReference type="EMBL" id="KV454477">
    <property type="protein sequence ID" value="ODV62529.1"/>
    <property type="molecule type" value="Genomic_DNA"/>
</dbReference>
<dbReference type="InterPro" id="IPR007365">
    <property type="entry name" value="TFR-like_dimer_dom"/>
</dbReference>
<dbReference type="FunCoup" id="A0A1D2VLP6">
    <property type="interactions" value="150"/>
</dbReference>
<name>A0A1D2VLP6_9ASCO</name>
<evidence type="ECO:0000256" key="1">
    <source>
        <dbReference type="ARBA" id="ARBA00005634"/>
    </source>
</evidence>
<dbReference type="Gene3D" id="3.40.630.10">
    <property type="entry name" value="Zn peptidases"/>
    <property type="match status" value="1"/>
</dbReference>
<dbReference type="Pfam" id="PF02225">
    <property type="entry name" value="PA"/>
    <property type="match status" value="1"/>
</dbReference>
<evidence type="ECO:0000259" key="3">
    <source>
        <dbReference type="Pfam" id="PF02225"/>
    </source>
</evidence>
<feature type="domain" description="Peptidase M28" evidence="5">
    <location>
        <begin position="449"/>
        <end position="637"/>
    </location>
</feature>
<feature type="domain" description="Transferrin receptor-like dimerisation" evidence="4">
    <location>
        <begin position="742"/>
        <end position="826"/>
    </location>
</feature>
<keyword evidence="7" id="KW-1185">Reference proteome</keyword>
<dbReference type="Pfam" id="PF04253">
    <property type="entry name" value="TFR_dimer"/>
    <property type="match status" value="1"/>
</dbReference>
<dbReference type="SUPFAM" id="SSF52025">
    <property type="entry name" value="PA domain"/>
    <property type="match status" value="1"/>
</dbReference>
<dbReference type="FunFam" id="3.40.630.10:FF:000101">
    <property type="entry name" value="N-acetylated alpha-linked acidic dipeptidase like 1"/>
    <property type="match status" value="1"/>
</dbReference>
<evidence type="ECO:0000313" key="7">
    <source>
        <dbReference type="Proteomes" id="UP000095038"/>
    </source>
</evidence>
<dbReference type="InterPro" id="IPR036757">
    <property type="entry name" value="TFR-like_dimer_dom_sf"/>
</dbReference>
<dbReference type="InParanoid" id="A0A1D2VLP6"/>
<dbReference type="InterPro" id="IPR007484">
    <property type="entry name" value="Peptidase_M28"/>
</dbReference>
<gene>
    <name evidence="6" type="ORF">ASCRUDRAFT_55837</name>
</gene>
<dbReference type="SUPFAM" id="SSF47672">
    <property type="entry name" value="Transferrin receptor-like dimerisation domain"/>
    <property type="match status" value="1"/>
</dbReference>
<keyword evidence="2" id="KW-0812">Transmembrane</keyword>
<dbReference type="SUPFAM" id="SSF53187">
    <property type="entry name" value="Zn-dependent exopeptidases"/>
    <property type="match status" value="1"/>
</dbReference>
<reference evidence="7" key="1">
    <citation type="submission" date="2016-05" db="EMBL/GenBank/DDBJ databases">
        <title>Comparative genomics of biotechnologically important yeasts.</title>
        <authorList>
            <consortium name="DOE Joint Genome Institute"/>
            <person name="Riley R."/>
            <person name="Haridas S."/>
            <person name="Wolfe K.H."/>
            <person name="Lopes M.R."/>
            <person name="Hittinger C.T."/>
            <person name="Goker M."/>
            <person name="Salamov A."/>
            <person name="Wisecaver J."/>
            <person name="Long T.M."/>
            <person name="Aerts A.L."/>
            <person name="Barry K."/>
            <person name="Choi C."/>
            <person name="Clum A."/>
            <person name="Coughlan A.Y."/>
            <person name="Deshpande S."/>
            <person name="Douglass A.P."/>
            <person name="Hanson S.J."/>
            <person name="Klenk H.-P."/>
            <person name="Labutti K."/>
            <person name="Lapidus A."/>
            <person name="Lindquist E."/>
            <person name="Lipzen A."/>
            <person name="Meier-Kolthoff J.P."/>
            <person name="Ohm R.A."/>
            <person name="Otillar R.P."/>
            <person name="Pangilinan J."/>
            <person name="Peng Y."/>
            <person name="Rokas A."/>
            <person name="Rosa C.A."/>
            <person name="Scheuner C."/>
            <person name="Sibirny A.A."/>
            <person name="Slot J.C."/>
            <person name="Stielow J.B."/>
            <person name="Sun H."/>
            <person name="Kurtzman C.P."/>
            <person name="Blackwell M."/>
            <person name="Grigoriev I.V."/>
            <person name="Jeffries T.W."/>
        </authorList>
    </citation>
    <scope>NUCLEOTIDE SEQUENCE [LARGE SCALE GENOMIC DNA]</scope>
    <source>
        <strain evidence="7">DSM 1968</strain>
    </source>
</reference>
<dbReference type="RefSeq" id="XP_020048836.1">
    <property type="nucleotide sequence ID" value="XM_020191167.1"/>
</dbReference>
<dbReference type="PANTHER" id="PTHR10404">
    <property type="entry name" value="N-ACETYLATED-ALPHA-LINKED ACIDIC DIPEPTIDASE"/>
    <property type="match status" value="1"/>
</dbReference>
<keyword evidence="2" id="KW-1133">Transmembrane helix</keyword>
<feature type="transmembrane region" description="Helical" evidence="2">
    <location>
        <begin position="29"/>
        <end position="51"/>
    </location>
</feature>
<accession>A0A1D2VLP6</accession>
<feature type="domain" description="PA" evidence="3">
    <location>
        <begin position="259"/>
        <end position="316"/>
    </location>
</feature>
<protein>
    <submittedName>
        <fullName evidence="6">Zn-dependent exopeptidase</fullName>
    </submittedName>
</protein>
<dbReference type="CDD" id="cd08022">
    <property type="entry name" value="M28_PSMA_like"/>
    <property type="match status" value="1"/>
</dbReference>
<dbReference type="PANTHER" id="PTHR10404:SF46">
    <property type="entry name" value="VACUOLAR PROTEIN SORTING-ASSOCIATED PROTEIN 70"/>
    <property type="match status" value="1"/>
</dbReference>
<keyword evidence="2" id="KW-0472">Membrane</keyword>
<dbReference type="CDD" id="cd02121">
    <property type="entry name" value="PA_GCPII_like"/>
    <property type="match status" value="1"/>
</dbReference>
<evidence type="ECO:0000313" key="6">
    <source>
        <dbReference type="EMBL" id="ODV62529.1"/>
    </source>
</evidence>
<dbReference type="GeneID" id="30964803"/>
<dbReference type="AlphaFoldDB" id="A0A1D2VLP6"/>
<sequence>MAPLLLDDPTRPLLAVKRRQKVHWASSSFWRFIILAFFGYFVYLNISFFHLNNYGLDLDASYGCDNSDLKYLNKKFFINLPFLKSVKNDYSDLYNYLNLNNFITKQRRNHNKNHHNDNNPVRDFNQLKGLYLSYLGDDDNVNIREYSHFFTNESHLAGQNHNLINYTLNFFNDHNLLSKIDQYSVYLNYPVNNSLTLLDSDLSPLYQPNLTEDKIKEDPTTYDAPDIINNINQINQNYSDLIPAFHGYSANGNVTSDFVYANYGTIDDFNLLLKNNIEIHNKIVICRYGKIFRGLKVKFAQSFNASAVILYNDPIDDGNIITIKNGYKPYPQGPARNPSYIQRGSVQFLSIQPGDPTTPGYPSKGKNIKRSSPYNSIPSIPSLPISYSQVLPILKKLNGHGLNPKKNNSFKNWLGDLYDSGYDYSIGPNPDFKLNLFNNQSYNFTPIYNIYGEFPGILKNEIILIGNHRDAWIKGGAGDPNSGTAVMFQIIKSLNYLKQNYNFKPLRTIVFASWDGEEYGLLGSTEFGEMYPTLLKKKIVAYLNLDVATAGTHLNLAASPILFDLLKEIANFVDYPKGGTLNDFIKHKNNGKIGYLGSGSDYTVFLEHLGIPSVDLGFKPRDDDPIYHYHSNYDSFHWMEKFGDKNFVYHNTIAKYLGLIILKLSQSQVLKFNLIENSYQISNYFNKSVDNIPIKWIDQPITNKTSLNDNTMIIVMITIMIIKAVELQDKLDKIIDDDKVPPFEKEIILFKIRLINLKLKYLERSFVYQKGLNNRPWFRHIVFAAGRYTGYKGMVFPGLNEAIEDNDFDETVRWLGIINHMVKVATFKLIV</sequence>
<evidence type="ECO:0000259" key="4">
    <source>
        <dbReference type="Pfam" id="PF04253"/>
    </source>
</evidence>
<dbReference type="InterPro" id="IPR046450">
    <property type="entry name" value="PA_dom_sf"/>
</dbReference>
<comment type="similarity">
    <text evidence="1">Belongs to the peptidase M28 family. M28B subfamily.</text>
</comment>
<dbReference type="OrthoDB" id="5841748at2759"/>
<dbReference type="GO" id="GO:0004180">
    <property type="term" value="F:carboxypeptidase activity"/>
    <property type="evidence" value="ECO:0007669"/>
    <property type="project" value="TreeGrafter"/>
</dbReference>
<dbReference type="FunFam" id="3.50.30.30:FF:000008">
    <property type="entry name" value="Glutamate carboxypeptidase 2"/>
    <property type="match status" value="1"/>
</dbReference>
<dbReference type="STRING" id="1344418.A0A1D2VLP6"/>
<dbReference type="InterPro" id="IPR003137">
    <property type="entry name" value="PA_domain"/>
</dbReference>
<dbReference type="Gene3D" id="1.20.930.40">
    <property type="entry name" value="Transferrin receptor-like, dimerisation domain"/>
    <property type="match status" value="1"/>
</dbReference>
<proteinExistence type="inferred from homology"/>
<dbReference type="InterPro" id="IPR039373">
    <property type="entry name" value="Peptidase_M28B"/>
</dbReference>